<sequence>MSAFALSSLTPFEARAAWVAAALAAGATVAGMIAAHNRGDGGLGAMLTANYQLLNVAIAKLDSIQSRVTDIYIHLKALPGEIDELLTRQATRDLHVEMLGVVVGYGEKLRKKDPETPFLEWLKASTTISDVRDLLARMHKARQEVNVQDLIDPATAPEH</sequence>
<keyword evidence="1" id="KW-0732">Signal</keyword>
<organism evidence="2 3">
    <name type="scientific">Rhizobium ruizarguesonis</name>
    <dbReference type="NCBI Taxonomy" id="2081791"/>
    <lineage>
        <taxon>Bacteria</taxon>
        <taxon>Pseudomonadati</taxon>
        <taxon>Pseudomonadota</taxon>
        <taxon>Alphaproteobacteria</taxon>
        <taxon>Hyphomicrobiales</taxon>
        <taxon>Rhizobiaceae</taxon>
        <taxon>Rhizobium/Agrobacterium group</taxon>
        <taxon>Rhizobium</taxon>
    </lineage>
</organism>
<dbReference type="EMBL" id="SIOX01000008">
    <property type="protein sequence ID" value="TAX67624.1"/>
    <property type="molecule type" value="Genomic_DNA"/>
</dbReference>
<keyword evidence="2" id="KW-0614">Plasmid</keyword>
<dbReference type="Proteomes" id="UP000291659">
    <property type="component" value="Unassembled WGS sequence"/>
</dbReference>
<evidence type="ECO:0000313" key="3">
    <source>
        <dbReference type="Proteomes" id="UP000291659"/>
    </source>
</evidence>
<evidence type="ECO:0000256" key="1">
    <source>
        <dbReference type="SAM" id="SignalP"/>
    </source>
</evidence>
<name>A0ABY1X0M8_9HYPH</name>
<gene>
    <name evidence="2" type="ORF">ELH98_30330</name>
</gene>
<evidence type="ECO:0000313" key="2">
    <source>
        <dbReference type="EMBL" id="TAX67624.1"/>
    </source>
</evidence>
<comment type="caution">
    <text evidence="2">The sequence shown here is derived from an EMBL/GenBank/DDBJ whole genome shotgun (WGS) entry which is preliminary data.</text>
</comment>
<feature type="chain" id="PRO_5046799541" evidence="1">
    <location>
        <begin position="17"/>
        <end position="159"/>
    </location>
</feature>
<reference evidence="2 3" key="1">
    <citation type="submission" date="2019-02" db="EMBL/GenBank/DDBJ databases">
        <title>The genomic architecture of introgression among sibling species of bacteria.</title>
        <authorList>
            <person name="Cavassim M.I.A."/>
            <person name="Moeskjaer S."/>
            <person name="Moslemi C."/>
            <person name="Fields B."/>
            <person name="Bachmann A."/>
            <person name="Vilhjalmsson B."/>
            <person name="Schierup M.H."/>
            <person name="Young J.P.W."/>
            <person name="Andersen S.U."/>
        </authorList>
    </citation>
    <scope>NUCLEOTIDE SEQUENCE [LARGE SCALE GENOMIC DNA]</scope>
    <source>
        <strain evidence="2 3">SM141A</strain>
        <plasmid evidence="2">pSM141A_Rh17</plasmid>
    </source>
</reference>
<keyword evidence="3" id="KW-1185">Reference proteome</keyword>
<geneLocation type="plasmid" evidence="2">
    <name>pSM141A_Rh17</name>
</geneLocation>
<protein>
    <submittedName>
        <fullName evidence="2">Uncharacterized protein</fullName>
    </submittedName>
</protein>
<proteinExistence type="predicted"/>
<dbReference type="RefSeq" id="WP_130763008.1">
    <property type="nucleotide sequence ID" value="NZ_SIOX01000008.1"/>
</dbReference>
<feature type="signal peptide" evidence="1">
    <location>
        <begin position="1"/>
        <end position="16"/>
    </location>
</feature>
<accession>A0ABY1X0M8</accession>